<name>A0AAD4LAN6_9AGAM</name>
<sequence>MLPLSMLCTLTGPFLAPFTGDLTQAVQFLDDLDRLVWKNLNHPIILTPQLCIDMALSFIYSPATETWKHGIQQTLHPELSINIESLWDEFLDSFCEIWVHCTESTVPMVAPITQTLIEDLLITLAAEELLPHHASGTIDWMTDEDTDDWSPFTPRIPISPPSLISILAQVTPVDEEPLLTIWRTPTAPDNAPLP</sequence>
<evidence type="ECO:0000313" key="1">
    <source>
        <dbReference type="EMBL" id="KAH8985815.1"/>
    </source>
</evidence>
<dbReference type="Proteomes" id="UP001201163">
    <property type="component" value="Unassembled WGS sequence"/>
</dbReference>
<organism evidence="1 2">
    <name type="scientific">Lactarius akahatsu</name>
    <dbReference type="NCBI Taxonomy" id="416441"/>
    <lineage>
        <taxon>Eukaryota</taxon>
        <taxon>Fungi</taxon>
        <taxon>Dikarya</taxon>
        <taxon>Basidiomycota</taxon>
        <taxon>Agaricomycotina</taxon>
        <taxon>Agaricomycetes</taxon>
        <taxon>Russulales</taxon>
        <taxon>Russulaceae</taxon>
        <taxon>Lactarius</taxon>
    </lineage>
</organism>
<dbReference type="EMBL" id="JAKELL010000060">
    <property type="protein sequence ID" value="KAH8985815.1"/>
    <property type="molecule type" value="Genomic_DNA"/>
</dbReference>
<evidence type="ECO:0000313" key="2">
    <source>
        <dbReference type="Proteomes" id="UP001201163"/>
    </source>
</evidence>
<dbReference type="AlphaFoldDB" id="A0AAD4LAN6"/>
<accession>A0AAD4LAN6</accession>
<comment type="caution">
    <text evidence="1">The sequence shown here is derived from an EMBL/GenBank/DDBJ whole genome shotgun (WGS) entry which is preliminary data.</text>
</comment>
<gene>
    <name evidence="1" type="ORF">EDB92DRAFT_1818532</name>
</gene>
<reference evidence="1" key="1">
    <citation type="submission" date="2022-01" db="EMBL/GenBank/DDBJ databases">
        <title>Comparative genomics reveals a dynamic genome evolution in the ectomycorrhizal milk-cap (Lactarius) mushrooms.</title>
        <authorList>
            <consortium name="DOE Joint Genome Institute"/>
            <person name="Lebreton A."/>
            <person name="Tang N."/>
            <person name="Kuo A."/>
            <person name="LaButti K."/>
            <person name="Drula E."/>
            <person name="Barry K."/>
            <person name="Clum A."/>
            <person name="Lipzen A."/>
            <person name="Mousain D."/>
            <person name="Ng V."/>
            <person name="Wang R."/>
            <person name="Wang X."/>
            <person name="Dai Y."/>
            <person name="Henrissat B."/>
            <person name="Grigoriev I.V."/>
            <person name="Guerin-Laguette A."/>
            <person name="Yu F."/>
            <person name="Martin F.M."/>
        </authorList>
    </citation>
    <scope>NUCLEOTIDE SEQUENCE</scope>
    <source>
        <strain evidence="1">QP</strain>
    </source>
</reference>
<proteinExistence type="predicted"/>
<keyword evidence="2" id="KW-1185">Reference proteome</keyword>
<protein>
    <submittedName>
        <fullName evidence="1">Uncharacterized protein</fullName>
    </submittedName>
</protein>